<dbReference type="AlphaFoldDB" id="A0A4Y2GK93"/>
<evidence type="ECO:0000313" key="3">
    <source>
        <dbReference type="Proteomes" id="UP000499080"/>
    </source>
</evidence>
<evidence type="ECO:0000256" key="1">
    <source>
        <dbReference type="SAM" id="MobiDB-lite"/>
    </source>
</evidence>
<reference evidence="2 3" key="1">
    <citation type="journal article" date="2019" name="Sci. Rep.">
        <title>Orb-weaving spider Araneus ventricosus genome elucidates the spidroin gene catalogue.</title>
        <authorList>
            <person name="Kono N."/>
            <person name="Nakamura H."/>
            <person name="Ohtoshi R."/>
            <person name="Moran D.A.P."/>
            <person name="Shinohara A."/>
            <person name="Yoshida Y."/>
            <person name="Fujiwara M."/>
            <person name="Mori M."/>
            <person name="Tomita M."/>
            <person name="Arakawa K."/>
        </authorList>
    </citation>
    <scope>NUCLEOTIDE SEQUENCE [LARGE SCALE GENOMIC DNA]</scope>
</reference>
<sequence>MRRQSYASKSPREKSARIPLSKRGTKCTRWNNTGIYGSREIPREGRLRKATKNTPPQGRDRNRLTRFAHTRSAVVSPCFDPKDEANEG</sequence>
<dbReference type="Proteomes" id="UP000499080">
    <property type="component" value="Unassembled WGS sequence"/>
</dbReference>
<keyword evidence="3" id="KW-1185">Reference proteome</keyword>
<comment type="caution">
    <text evidence="2">The sequence shown here is derived from an EMBL/GenBank/DDBJ whole genome shotgun (WGS) entry which is preliminary data.</text>
</comment>
<evidence type="ECO:0000313" key="2">
    <source>
        <dbReference type="EMBL" id="GBM53216.1"/>
    </source>
</evidence>
<proteinExistence type="predicted"/>
<organism evidence="2 3">
    <name type="scientific">Araneus ventricosus</name>
    <name type="common">Orbweaver spider</name>
    <name type="synonym">Epeira ventricosa</name>
    <dbReference type="NCBI Taxonomy" id="182803"/>
    <lineage>
        <taxon>Eukaryota</taxon>
        <taxon>Metazoa</taxon>
        <taxon>Ecdysozoa</taxon>
        <taxon>Arthropoda</taxon>
        <taxon>Chelicerata</taxon>
        <taxon>Arachnida</taxon>
        <taxon>Araneae</taxon>
        <taxon>Araneomorphae</taxon>
        <taxon>Entelegynae</taxon>
        <taxon>Araneoidea</taxon>
        <taxon>Araneidae</taxon>
        <taxon>Araneus</taxon>
    </lineage>
</organism>
<name>A0A4Y2GK93_ARAVE</name>
<feature type="region of interest" description="Disordered" evidence="1">
    <location>
        <begin position="1"/>
        <end position="88"/>
    </location>
</feature>
<protein>
    <submittedName>
        <fullName evidence="2">Uncharacterized protein</fullName>
    </submittedName>
</protein>
<dbReference type="EMBL" id="BGPR01001410">
    <property type="protein sequence ID" value="GBM53216.1"/>
    <property type="molecule type" value="Genomic_DNA"/>
</dbReference>
<gene>
    <name evidence="2" type="ORF">AVEN_14239_1</name>
</gene>
<accession>A0A4Y2GK93</accession>